<organism evidence="1 2">
    <name type="scientific">Acidiferrimicrobium australe</name>
    <dbReference type="NCBI Taxonomy" id="2664430"/>
    <lineage>
        <taxon>Bacteria</taxon>
        <taxon>Bacillati</taxon>
        <taxon>Actinomycetota</taxon>
        <taxon>Acidimicrobiia</taxon>
        <taxon>Acidimicrobiales</taxon>
        <taxon>Acidimicrobiaceae</taxon>
        <taxon>Acidiferrimicrobium</taxon>
    </lineage>
</organism>
<dbReference type="Pfam" id="PF02585">
    <property type="entry name" value="PIG-L"/>
    <property type="match status" value="1"/>
</dbReference>
<comment type="caution">
    <text evidence="1">The sequence shown here is derived from an EMBL/GenBank/DDBJ whole genome shotgun (WGS) entry which is preliminary data.</text>
</comment>
<protein>
    <recommendedName>
        <fullName evidence="3">PIG-L family deacetylase</fullName>
    </recommendedName>
</protein>
<evidence type="ECO:0000313" key="2">
    <source>
        <dbReference type="Proteomes" id="UP000437736"/>
    </source>
</evidence>
<accession>A0ABW9QRI2</accession>
<dbReference type="InterPro" id="IPR003737">
    <property type="entry name" value="GlcNAc_PI_deacetylase-related"/>
</dbReference>
<name>A0ABW9QRI2_9ACTN</name>
<dbReference type="SUPFAM" id="SSF102588">
    <property type="entry name" value="LmbE-like"/>
    <property type="match status" value="1"/>
</dbReference>
<proteinExistence type="predicted"/>
<gene>
    <name evidence="1" type="ORF">GHK86_06270</name>
</gene>
<dbReference type="Gene3D" id="3.40.50.10320">
    <property type="entry name" value="LmbE-like"/>
    <property type="match status" value="1"/>
</dbReference>
<reference evidence="1 2" key="1">
    <citation type="submission" date="2019-11" db="EMBL/GenBank/DDBJ databases">
        <title>Acidiferrimicrobium australis gen. nov., sp. nov., an acidophilic and obligately heterotrophic, member of the Actinobacteria that catalyses dissimilatory oxido- reduction of iron isolated from metal-rich acidic water in Chile.</title>
        <authorList>
            <person name="Gonzalez D."/>
            <person name="Huber K."/>
            <person name="Hedrich S."/>
            <person name="Rojas-Villalobos C."/>
            <person name="Quatrini R."/>
            <person name="Dinamarca M.A."/>
            <person name="Schwarz A."/>
            <person name="Canales C."/>
            <person name="Nancucheo I."/>
        </authorList>
    </citation>
    <scope>NUCLEOTIDE SEQUENCE [LARGE SCALE GENOMIC DNA]</scope>
    <source>
        <strain evidence="1 2">USS-CCA1</strain>
    </source>
</reference>
<evidence type="ECO:0000313" key="1">
    <source>
        <dbReference type="EMBL" id="MST32328.1"/>
    </source>
</evidence>
<sequence length="266" mass="29196">MSSDSGPPSLQRRLREEGAFAVVSPHLDDAVLSCGRLLSENPGAHVVTVFSAGPSSVEPLPEWDAASGCFQPGDDVMALRAVEDDRALGLLDARPHRLGFWDVQYREPPERYGRLGGWRRRSRTSRARDARLVAAVGTALESLVAELPLRTWIVPLGLWHADHKCTARACLELAGRWTDRHWVVYEELPYRLEVPDEAAAARHAIESAGFLCRSTELASGESRKAAALQRYVSQIPCLGDRVEAATSGAEVYHELLPAGRPLTTSR</sequence>
<dbReference type="EMBL" id="WJHE01000270">
    <property type="protein sequence ID" value="MST32328.1"/>
    <property type="molecule type" value="Genomic_DNA"/>
</dbReference>
<dbReference type="Proteomes" id="UP000437736">
    <property type="component" value="Unassembled WGS sequence"/>
</dbReference>
<evidence type="ECO:0008006" key="3">
    <source>
        <dbReference type="Google" id="ProtNLM"/>
    </source>
</evidence>
<keyword evidence="2" id="KW-1185">Reference proteome</keyword>
<dbReference type="InterPro" id="IPR024078">
    <property type="entry name" value="LmbE-like_dom_sf"/>
</dbReference>